<feature type="transmembrane region" description="Helical" evidence="1">
    <location>
        <begin position="161"/>
        <end position="187"/>
    </location>
</feature>
<evidence type="ECO:0000256" key="1">
    <source>
        <dbReference type="SAM" id="Phobius"/>
    </source>
</evidence>
<feature type="transmembrane region" description="Helical" evidence="1">
    <location>
        <begin position="109"/>
        <end position="127"/>
    </location>
</feature>
<dbReference type="Proteomes" id="UP000189433">
    <property type="component" value="Unassembled WGS sequence"/>
</dbReference>
<comment type="caution">
    <text evidence="2">The sequence shown here is derived from an EMBL/GenBank/DDBJ whole genome shotgun (WGS) entry which is preliminary data.</text>
</comment>
<dbReference type="EMBL" id="MLHJ01000018">
    <property type="protein sequence ID" value="OOF44350.1"/>
    <property type="molecule type" value="Genomic_DNA"/>
</dbReference>
<feature type="transmembrane region" description="Helical" evidence="1">
    <location>
        <begin position="199"/>
        <end position="217"/>
    </location>
</feature>
<name>A0A1V3IQN0_9PAST</name>
<keyword evidence="1" id="KW-1133">Transmembrane helix</keyword>
<sequence length="244" mass="28181">MGHKIRAQLGKTNILGDANNVTQIGTGNQNNSNNTTHNHYHNSVSSTQSDNGEMIFAFLFIVIIAPISYYLFKYGDYILNGIIWLHVFLLLNFKSAYDLYKNRDFDGKDFLNLIFILAIGIISFLYSKGLFSVKEFNALIKHAENKNFSEYWNMTRDWKVYSIYFLISSLLSLVILIINLIYTYTFFRYSKASKKQSSLVGIFIILFITGAIYYFVIKEPIHIIHFINDIKLISVVDIIVANFL</sequence>
<feature type="transmembrane region" description="Helical" evidence="1">
    <location>
        <begin position="54"/>
        <end position="72"/>
    </location>
</feature>
<feature type="transmembrane region" description="Helical" evidence="1">
    <location>
        <begin position="78"/>
        <end position="97"/>
    </location>
</feature>
<keyword evidence="1" id="KW-0472">Membrane</keyword>
<reference evidence="2 3" key="1">
    <citation type="submission" date="2016-10" db="EMBL/GenBank/DDBJ databases">
        <title>Rodentibacter gen. nov. and new species.</title>
        <authorList>
            <person name="Christensen H."/>
        </authorList>
    </citation>
    <scope>NUCLEOTIDE SEQUENCE [LARGE SCALE GENOMIC DNA]</scope>
    <source>
        <strain evidence="2 3">CCUG17206</strain>
    </source>
</reference>
<protein>
    <submittedName>
        <fullName evidence="2">Uncharacterized protein</fullName>
    </submittedName>
</protein>
<organism evidence="2 3">
    <name type="scientific">Rodentibacter rarus</name>
    <dbReference type="NCBI Taxonomy" id="1908260"/>
    <lineage>
        <taxon>Bacteria</taxon>
        <taxon>Pseudomonadati</taxon>
        <taxon>Pseudomonadota</taxon>
        <taxon>Gammaproteobacteria</taxon>
        <taxon>Pasteurellales</taxon>
        <taxon>Pasteurellaceae</taxon>
        <taxon>Rodentibacter</taxon>
    </lineage>
</organism>
<keyword evidence="1" id="KW-0812">Transmembrane</keyword>
<dbReference type="RefSeq" id="WP_077415103.1">
    <property type="nucleotide sequence ID" value="NZ_MLHJ01000018.1"/>
</dbReference>
<dbReference type="AlphaFoldDB" id="A0A1V3IQN0"/>
<gene>
    <name evidence="2" type="ORF">BKK50_02730</name>
</gene>
<keyword evidence="3" id="KW-1185">Reference proteome</keyword>
<accession>A0A1V3IQN0</accession>
<proteinExistence type="predicted"/>
<evidence type="ECO:0000313" key="2">
    <source>
        <dbReference type="EMBL" id="OOF44350.1"/>
    </source>
</evidence>
<evidence type="ECO:0000313" key="3">
    <source>
        <dbReference type="Proteomes" id="UP000189433"/>
    </source>
</evidence>